<reference evidence="2" key="1">
    <citation type="journal article" date="2020" name="Stud. Mycol.">
        <title>101 Dothideomycetes genomes: a test case for predicting lifestyles and emergence of pathogens.</title>
        <authorList>
            <person name="Haridas S."/>
            <person name="Albert R."/>
            <person name="Binder M."/>
            <person name="Bloem J."/>
            <person name="Labutti K."/>
            <person name="Salamov A."/>
            <person name="Andreopoulos B."/>
            <person name="Baker S."/>
            <person name="Barry K."/>
            <person name="Bills G."/>
            <person name="Bluhm B."/>
            <person name="Cannon C."/>
            <person name="Castanera R."/>
            <person name="Culley D."/>
            <person name="Daum C."/>
            <person name="Ezra D."/>
            <person name="Gonzalez J."/>
            <person name="Henrissat B."/>
            <person name="Kuo A."/>
            <person name="Liang C."/>
            <person name="Lipzen A."/>
            <person name="Lutzoni F."/>
            <person name="Magnuson J."/>
            <person name="Mondo S."/>
            <person name="Nolan M."/>
            <person name="Ohm R."/>
            <person name="Pangilinan J."/>
            <person name="Park H.-J."/>
            <person name="Ramirez L."/>
            <person name="Alfaro M."/>
            <person name="Sun H."/>
            <person name="Tritt A."/>
            <person name="Yoshinaga Y."/>
            <person name="Zwiers L.-H."/>
            <person name="Turgeon B."/>
            <person name="Goodwin S."/>
            <person name="Spatafora J."/>
            <person name="Crous P."/>
            <person name="Grigoriev I."/>
        </authorList>
    </citation>
    <scope>NUCLEOTIDE SEQUENCE</scope>
    <source>
        <strain evidence="2">CBS 113389</strain>
    </source>
</reference>
<organism evidence="2 3">
    <name type="scientific">Neohortaea acidophila</name>
    <dbReference type="NCBI Taxonomy" id="245834"/>
    <lineage>
        <taxon>Eukaryota</taxon>
        <taxon>Fungi</taxon>
        <taxon>Dikarya</taxon>
        <taxon>Ascomycota</taxon>
        <taxon>Pezizomycotina</taxon>
        <taxon>Dothideomycetes</taxon>
        <taxon>Dothideomycetidae</taxon>
        <taxon>Mycosphaerellales</taxon>
        <taxon>Teratosphaeriaceae</taxon>
        <taxon>Neohortaea</taxon>
    </lineage>
</organism>
<gene>
    <name evidence="2" type="ORF">BDY17DRAFT_202198</name>
</gene>
<dbReference type="Gene3D" id="3.90.1300.10">
    <property type="entry name" value="Amidase signature (AS) domain"/>
    <property type="match status" value="1"/>
</dbReference>
<dbReference type="OrthoDB" id="566138at2759"/>
<feature type="domain" description="Amidase" evidence="1">
    <location>
        <begin position="26"/>
        <end position="480"/>
    </location>
</feature>
<accession>A0A6A6PLD8</accession>
<dbReference type="EMBL" id="MU001639">
    <property type="protein sequence ID" value="KAF2480898.1"/>
    <property type="molecule type" value="Genomic_DNA"/>
</dbReference>
<dbReference type="AlphaFoldDB" id="A0A6A6PLD8"/>
<evidence type="ECO:0000259" key="1">
    <source>
        <dbReference type="Pfam" id="PF01425"/>
    </source>
</evidence>
<keyword evidence="3" id="KW-1185">Reference proteome</keyword>
<dbReference type="InterPro" id="IPR036928">
    <property type="entry name" value="AS_sf"/>
</dbReference>
<proteinExistence type="predicted"/>
<dbReference type="SUPFAM" id="SSF75304">
    <property type="entry name" value="Amidase signature (AS) enzymes"/>
    <property type="match status" value="1"/>
</dbReference>
<evidence type="ECO:0000313" key="3">
    <source>
        <dbReference type="Proteomes" id="UP000799767"/>
    </source>
</evidence>
<dbReference type="Pfam" id="PF01425">
    <property type="entry name" value="Amidase"/>
    <property type="match status" value="1"/>
</dbReference>
<dbReference type="PANTHER" id="PTHR42678:SF34">
    <property type="entry name" value="OS04G0183300 PROTEIN"/>
    <property type="match status" value="1"/>
</dbReference>
<dbReference type="GeneID" id="54471111"/>
<evidence type="ECO:0000313" key="2">
    <source>
        <dbReference type="EMBL" id="KAF2480898.1"/>
    </source>
</evidence>
<sequence length="505" mass="54933">MIDVLTLTASQARDLLDQKALTSVQLVEAYLAQIEKHNHQGLHLNAIISVAPRDKTLELARRLDHERSSGHVRGPLHGIPFVCKDVFALHPDLGMPCTGGAPCLATAKARRTAPLIQHLLDSGMILLGTGNLTELCGMKYETIKPGWSPMGGQTHSPYIYGGTQMDDGFVGHSSGGGSSSGSGASVAAGFAPLAIGSECCGSLTLPATRAAAYSLKCGLNQINVDGALHYSDNTDYLGGMAKSADDLATFIAALMQRSEPFDLSGGLQGIKMGFVNSREWQMSEAMCKASEADREAMDKAFQAAKDKFTAAGAVVSEDVNLPHPSQNNRFEWKGKSMFYEVTVYQMRNTTFPAFFKEFEESEVHSIPEMIKWNVDHADQCLPLEHPYQSQFYDLLHDRVTPEEHQEIRAAFYHEGNDLLKLLETLDVVVAFGESSLVMYTSAAQCPIAAAPLGTIQYSEENERPFGLSFAAKPGNEGLLLRVLAGFEKLYPHRPLPRPLTDGPKV</sequence>
<protein>
    <submittedName>
        <fullName evidence="2">Amidase signature domain-containing protein</fullName>
    </submittedName>
</protein>
<dbReference type="Proteomes" id="UP000799767">
    <property type="component" value="Unassembled WGS sequence"/>
</dbReference>
<dbReference type="RefSeq" id="XP_033587468.1">
    <property type="nucleotide sequence ID" value="XM_033730109.1"/>
</dbReference>
<name>A0A6A6PLD8_9PEZI</name>
<dbReference type="InterPro" id="IPR023631">
    <property type="entry name" value="Amidase_dom"/>
</dbReference>
<dbReference type="PANTHER" id="PTHR42678">
    <property type="entry name" value="AMIDASE"/>
    <property type="match status" value="1"/>
</dbReference>